<gene>
    <name evidence="1" type="ORF">SMTD_LOCUS14232</name>
</gene>
<organism evidence="1 2">
    <name type="scientific">Schistosoma mattheei</name>
    <dbReference type="NCBI Taxonomy" id="31246"/>
    <lineage>
        <taxon>Eukaryota</taxon>
        <taxon>Metazoa</taxon>
        <taxon>Spiralia</taxon>
        <taxon>Lophotrochozoa</taxon>
        <taxon>Platyhelminthes</taxon>
        <taxon>Trematoda</taxon>
        <taxon>Digenea</taxon>
        <taxon>Strigeidida</taxon>
        <taxon>Schistosomatoidea</taxon>
        <taxon>Schistosomatidae</taxon>
        <taxon>Schistosoma</taxon>
    </lineage>
</organism>
<dbReference type="EMBL" id="UZAL01034404">
    <property type="protein sequence ID" value="VDP65277.1"/>
    <property type="molecule type" value="Genomic_DNA"/>
</dbReference>
<dbReference type="AlphaFoldDB" id="A0A183PIP6"/>
<proteinExistence type="predicted"/>
<evidence type="ECO:0000313" key="2">
    <source>
        <dbReference type="Proteomes" id="UP000269396"/>
    </source>
</evidence>
<protein>
    <submittedName>
        <fullName evidence="1">Uncharacterized protein</fullName>
    </submittedName>
</protein>
<reference evidence="1 2" key="1">
    <citation type="submission" date="2018-11" db="EMBL/GenBank/DDBJ databases">
        <authorList>
            <consortium name="Pathogen Informatics"/>
        </authorList>
    </citation>
    <scope>NUCLEOTIDE SEQUENCE [LARGE SCALE GENOMIC DNA]</scope>
    <source>
        <strain>Denwood</strain>
        <strain evidence="2">Zambia</strain>
    </source>
</reference>
<accession>A0A183PIP6</accession>
<name>A0A183PIP6_9TREM</name>
<keyword evidence="2" id="KW-1185">Reference proteome</keyword>
<sequence>MQPDDLDFADHLALLSHTHQQMQVKTNSEAAASSAVGLNIHKGKSKILKYNTENIIPITLDGEAVEDVEFHIPGQHHR</sequence>
<evidence type="ECO:0000313" key="1">
    <source>
        <dbReference type="EMBL" id="VDP65277.1"/>
    </source>
</evidence>
<dbReference type="Proteomes" id="UP000269396">
    <property type="component" value="Unassembled WGS sequence"/>
</dbReference>